<keyword evidence="5 8" id="KW-0326">Glycosidase</keyword>
<dbReference type="Pfam" id="PF04616">
    <property type="entry name" value="Glyco_hydro_43"/>
    <property type="match status" value="1"/>
</dbReference>
<gene>
    <name evidence="10" type="ORF">IC617_06285</name>
</gene>
<evidence type="ECO:0000256" key="1">
    <source>
        <dbReference type="ARBA" id="ARBA00009865"/>
    </source>
</evidence>
<keyword evidence="9" id="KW-0732">Signal</keyword>
<dbReference type="Proteomes" id="UP000638014">
    <property type="component" value="Unassembled WGS sequence"/>
</dbReference>
<evidence type="ECO:0000256" key="8">
    <source>
        <dbReference type="RuleBase" id="RU361187"/>
    </source>
</evidence>
<dbReference type="PANTHER" id="PTHR43772">
    <property type="entry name" value="ENDO-1,4-BETA-XYLANASE"/>
    <property type="match status" value="1"/>
</dbReference>
<feature type="active site" description="Proton donor" evidence="6">
    <location>
        <position position="205"/>
    </location>
</feature>
<protein>
    <submittedName>
        <fullName evidence="10">Family 43 glycosylhydrolase</fullName>
    </submittedName>
</protein>
<evidence type="ECO:0000256" key="4">
    <source>
        <dbReference type="ARBA" id="ARBA00023277"/>
    </source>
</evidence>
<evidence type="ECO:0000313" key="10">
    <source>
        <dbReference type="EMBL" id="MBD1389032.1"/>
    </source>
</evidence>
<dbReference type="InterPro" id="IPR006710">
    <property type="entry name" value="Glyco_hydro_43"/>
</dbReference>
<accession>A0A8J6QTQ1</accession>
<evidence type="ECO:0000256" key="6">
    <source>
        <dbReference type="PIRSR" id="PIRSR606710-1"/>
    </source>
</evidence>
<dbReference type="GO" id="GO:0004553">
    <property type="term" value="F:hydrolase activity, hydrolyzing O-glycosyl compounds"/>
    <property type="evidence" value="ECO:0007669"/>
    <property type="project" value="InterPro"/>
</dbReference>
<sequence>MFKSLTVAALLSAATLPALAANPIITDAFTADPAALVHGDTVYLYTGHDVAPNNDVFFEMHDWLLYTSKDMINWESHGAFMKATDFKWATGQAWASHMVEKDGKFYFYTTVRHDDSKPGFAVGVAVSDSPYGPFKDAIGKALITNDMTTETPNDWDDIDPAIFIEENGDSYIFWGNLVPKYAKLKDNMIELDGDYKVMDLPNFTEALWVHKKNDYYYVTYACEFPEKICYSMSKSIHGPWQYKGILNEIAGNSETNHQSVIEFKGKDYFIYHTGAMPPKEGQPSGGRFRRSVSIDPLYYNDDGSLQRIIMTTEGLSK</sequence>
<dbReference type="InterPro" id="IPR023296">
    <property type="entry name" value="Glyco_hydro_beta-prop_sf"/>
</dbReference>
<dbReference type="RefSeq" id="WP_191144132.1">
    <property type="nucleotide sequence ID" value="NZ_JACXAF010000006.1"/>
</dbReference>
<evidence type="ECO:0000256" key="2">
    <source>
        <dbReference type="ARBA" id="ARBA00022651"/>
    </source>
</evidence>
<dbReference type="EMBL" id="JACXAF010000006">
    <property type="protein sequence ID" value="MBD1389032.1"/>
    <property type="molecule type" value="Genomic_DNA"/>
</dbReference>
<feature type="signal peptide" evidence="9">
    <location>
        <begin position="1"/>
        <end position="20"/>
    </location>
</feature>
<dbReference type="SUPFAM" id="SSF75005">
    <property type="entry name" value="Arabinanase/levansucrase/invertase"/>
    <property type="match status" value="1"/>
</dbReference>
<proteinExistence type="inferred from homology"/>
<evidence type="ECO:0000256" key="7">
    <source>
        <dbReference type="PIRSR" id="PIRSR606710-2"/>
    </source>
</evidence>
<comment type="caution">
    <text evidence="10">The sequence shown here is derived from an EMBL/GenBank/DDBJ whole genome shotgun (WGS) entry which is preliminary data.</text>
</comment>
<keyword evidence="4" id="KW-0119">Carbohydrate metabolism</keyword>
<dbReference type="Gene3D" id="2.115.10.20">
    <property type="entry name" value="Glycosyl hydrolase domain, family 43"/>
    <property type="match status" value="1"/>
</dbReference>
<keyword evidence="2" id="KW-0858">Xylan degradation</keyword>
<evidence type="ECO:0000256" key="9">
    <source>
        <dbReference type="SAM" id="SignalP"/>
    </source>
</evidence>
<dbReference type="CDD" id="cd18618">
    <property type="entry name" value="GH43_Xsa43E-like"/>
    <property type="match status" value="1"/>
</dbReference>
<evidence type="ECO:0000256" key="5">
    <source>
        <dbReference type="ARBA" id="ARBA00023295"/>
    </source>
</evidence>
<reference evidence="10" key="1">
    <citation type="submission" date="2020-09" db="EMBL/GenBank/DDBJ databases">
        <title>A novel bacterium of genus Neiella, isolated from South China Sea.</title>
        <authorList>
            <person name="Huang H."/>
            <person name="Mo K."/>
            <person name="Hu Y."/>
        </authorList>
    </citation>
    <scope>NUCLEOTIDE SEQUENCE</scope>
    <source>
        <strain evidence="10">HB171785</strain>
    </source>
</reference>
<keyword evidence="2" id="KW-0624">Polysaccharide degradation</keyword>
<dbReference type="InterPro" id="IPR052176">
    <property type="entry name" value="Glycosyl_Hydrlase_43_Enz"/>
</dbReference>
<dbReference type="GO" id="GO:0045493">
    <property type="term" value="P:xylan catabolic process"/>
    <property type="evidence" value="ECO:0007669"/>
    <property type="project" value="UniProtKB-KW"/>
</dbReference>
<organism evidence="10 11">
    <name type="scientific">Neiella litorisoli</name>
    <dbReference type="NCBI Taxonomy" id="2771431"/>
    <lineage>
        <taxon>Bacteria</taxon>
        <taxon>Pseudomonadati</taxon>
        <taxon>Pseudomonadota</taxon>
        <taxon>Gammaproteobacteria</taxon>
        <taxon>Alteromonadales</taxon>
        <taxon>Echinimonadaceae</taxon>
        <taxon>Neiella</taxon>
    </lineage>
</organism>
<evidence type="ECO:0000256" key="3">
    <source>
        <dbReference type="ARBA" id="ARBA00022801"/>
    </source>
</evidence>
<dbReference type="PANTHER" id="PTHR43772:SF2">
    <property type="entry name" value="PUTATIVE (AFU_ORTHOLOGUE AFUA_2G04480)-RELATED"/>
    <property type="match status" value="1"/>
</dbReference>
<feature type="chain" id="PRO_5035249934" evidence="9">
    <location>
        <begin position="21"/>
        <end position="317"/>
    </location>
</feature>
<comment type="similarity">
    <text evidence="1 8">Belongs to the glycosyl hydrolase 43 family.</text>
</comment>
<dbReference type="AlphaFoldDB" id="A0A8J6QTQ1"/>
<keyword evidence="3 8" id="KW-0378">Hydrolase</keyword>
<feature type="active site" description="Proton acceptor" evidence="6">
    <location>
        <position position="32"/>
    </location>
</feature>
<name>A0A8J6QTQ1_9GAMM</name>
<feature type="site" description="Important for catalytic activity, responsible for pKa modulation of the active site Glu and correct orientation of both the proton donor and substrate" evidence="7">
    <location>
        <position position="159"/>
    </location>
</feature>
<evidence type="ECO:0000313" key="11">
    <source>
        <dbReference type="Proteomes" id="UP000638014"/>
    </source>
</evidence>
<keyword evidence="11" id="KW-1185">Reference proteome</keyword>